<name>A0ABN9WKP6_9DINO</name>
<keyword evidence="2" id="KW-1185">Reference proteome</keyword>
<evidence type="ECO:0000313" key="2">
    <source>
        <dbReference type="Proteomes" id="UP001189429"/>
    </source>
</evidence>
<reference evidence="1" key="1">
    <citation type="submission" date="2023-10" db="EMBL/GenBank/DDBJ databases">
        <authorList>
            <person name="Chen Y."/>
            <person name="Shah S."/>
            <person name="Dougan E. K."/>
            <person name="Thang M."/>
            <person name="Chan C."/>
        </authorList>
    </citation>
    <scope>NUCLEOTIDE SEQUENCE [LARGE SCALE GENOMIC DNA]</scope>
</reference>
<protein>
    <submittedName>
        <fullName evidence="1">Uncharacterized protein</fullName>
    </submittedName>
</protein>
<gene>
    <name evidence="1" type="ORF">PCOR1329_LOCUS67151</name>
</gene>
<feature type="non-terminal residue" evidence="1">
    <location>
        <position position="285"/>
    </location>
</feature>
<accession>A0ABN9WKP6</accession>
<evidence type="ECO:0000313" key="1">
    <source>
        <dbReference type="EMBL" id="CAK0885558.1"/>
    </source>
</evidence>
<proteinExistence type="predicted"/>
<sequence>ECDFKGVPEPFSLNMEPPGQCSMRVFIVRKPDGKHDILKGVNLLGAPARADSCVRVCRGAGLIWRYGNQFRFGRLTVQYMLEKLKGYQLRYYTVVPKAGKGAARKTAVWELNEAGCMFMRHKGPRTNSADQFVVFADRGSSRPESPIFGWEESRIESALNNNATGRANARGLETKVLAIRDFDPWFLKNVIRPILALAFMKSRVEIELEQSGEGDAGELVPTIVTAKHDFFKGESATRVRPAIFDGGGSADQTASILRAFLSPSEEDAAIWSRWGRSEFDAGPPV</sequence>
<dbReference type="EMBL" id="CAUYUJ010018687">
    <property type="protein sequence ID" value="CAK0885558.1"/>
    <property type="molecule type" value="Genomic_DNA"/>
</dbReference>
<dbReference type="Proteomes" id="UP001189429">
    <property type="component" value="Unassembled WGS sequence"/>
</dbReference>
<feature type="non-terminal residue" evidence="1">
    <location>
        <position position="1"/>
    </location>
</feature>
<organism evidence="1 2">
    <name type="scientific">Prorocentrum cordatum</name>
    <dbReference type="NCBI Taxonomy" id="2364126"/>
    <lineage>
        <taxon>Eukaryota</taxon>
        <taxon>Sar</taxon>
        <taxon>Alveolata</taxon>
        <taxon>Dinophyceae</taxon>
        <taxon>Prorocentrales</taxon>
        <taxon>Prorocentraceae</taxon>
        <taxon>Prorocentrum</taxon>
    </lineage>
</organism>
<comment type="caution">
    <text evidence="1">The sequence shown here is derived from an EMBL/GenBank/DDBJ whole genome shotgun (WGS) entry which is preliminary data.</text>
</comment>